<keyword evidence="9 12" id="KW-0326">Glycosidase</keyword>
<evidence type="ECO:0000256" key="3">
    <source>
        <dbReference type="ARBA" id="ARBA00008061"/>
    </source>
</evidence>
<dbReference type="InterPro" id="IPR013780">
    <property type="entry name" value="Glyco_hydro_b"/>
</dbReference>
<feature type="region of interest" description="Disordered" evidence="13">
    <location>
        <begin position="631"/>
        <end position="654"/>
    </location>
</feature>
<organism evidence="16 17">
    <name type="scientific">Gymnopilus dilepis</name>
    <dbReference type="NCBI Taxonomy" id="231916"/>
    <lineage>
        <taxon>Eukaryota</taxon>
        <taxon>Fungi</taxon>
        <taxon>Dikarya</taxon>
        <taxon>Basidiomycota</taxon>
        <taxon>Agaricomycotina</taxon>
        <taxon>Agaricomycetes</taxon>
        <taxon>Agaricomycetidae</taxon>
        <taxon>Agaricales</taxon>
        <taxon>Agaricineae</taxon>
        <taxon>Hymenogastraceae</taxon>
        <taxon>Gymnopilus</taxon>
    </lineage>
</organism>
<dbReference type="CDD" id="cd05808">
    <property type="entry name" value="CBM20_alpha_amylase"/>
    <property type="match status" value="1"/>
</dbReference>
<name>A0A409VY19_9AGAR</name>
<dbReference type="Pfam" id="PF00128">
    <property type="entry name" value="Alpha-amylase"/>
    <property type="match status" value="1"/>
</dbReference>
<dbReference type="SMART" id="SM00632">
    <property type="entry name" value="Aamy_C"/>
    <property type="match status" value="1"/>
</dbReference>
<evidence type="ECO:0000259" key="15">
    <source>
        <dbReference type="PROSITE" id="PS51166"/>
    </source>
</evidence>
<evidence type="ECO:0000256" key="11">
    <source>
        <dbReference type="RuleBase" id="RU003615"/>
    </source>
</evidence>
<keyword evidence="6 12" id="KW-0378">Hydrolase</keyword>
<comment type="caution">
    <text evidence="16">The sequence shown here is derived from an EMBL/GenBank/DDBJ whole genome shotgun (WGS) entry which is preliminary data.</text>
</comment>
<dbReference type="GO" id="GO:0046872">
    <property type="term" value="F:metal ion binding"/>
    <property type="evidence" value="ECO:0007669"/>
    <property type="project" value="UniProtKB-KW"/>
</dbReference>
<evidence type="ECO:0000256" key="14">
    <source>
        <dbReference type="SAM" id="SignalP"/>
    </source>
</evidence>
<dbReference type="GO" id="GO:0000272">
    <property type="term" value="P:polysaccharide catabolic process"/>
    <property type="evidence" value="ECO:0007669"/>
    <property type="project" value="UniProtKB-KW"/>
</dbReference>
<keyword evidence="10" id="KW-0624">Polysaccharide degradation</keyword>
<gene>
    <name evidence="16" type="ORF">CVT26_010840</name>
</gene>
<evidence type="ECO:0000256" key="10">
    <source>
        <dbReference type="ARBA" id="ARBA00023326"/>
    </source>
</evidence>
<evidence type="ECO:0000256" key="8">
    <source>
        <dbReference type="ARBA" id="ARBA00023277"/>
    </source>
</evidence>
<evidence type="ECO:0000256" key="5">
    <source>
        <dbReference type="ARBA" id="ARBA00022723"/>
    </source>
</evidence>
<comment type="cofactor">
    <cofactor evidence="2">
        <name>Ca(2+)</name>
        <dbReference type="ChEBI" id="CHEBI:29108"/>
    </cofactor>
</comment>
<evidence type="ECO:0000256" key="4">
    <source>
        <dbReference type="ARBA" id="ARBA00012595"/>
    </source>
</evidence>
<keyword evidence="14" id="KW-0732">Signal</keyword>
<dbReference type="SMART" id="SM00642">
    <property type="entry name" value="Aamy"/>
    <property type="match status" value="1"/>
</dbReference>
<dbReference type="InterPro" id="IPR031319">
    <property type="entry name" value="A-amylase_C"/>
</dbReference>
<accession>A0A409VY19</accession>
<evidence type="ECO:0000256" key="12">
    <source>
        <dbReference type="RuleBase" id="RU361134"/>
    </source>
</evidence>
<dbReference type="EC" id="3.2.1.1" evidence="4 12"/>
<dbReference type="SUPFAM" id="SSF49452">
    <property type="entry name" value="Starch-binding domain-like"/>
    <property type="match status" value="1"/>
</dbReference>
<dbReference type="SMART" id="SM01065">
    <property type="entry name" value="CBM_2"/>
    <property type="match status" value="1"/>
</dbReference>
<evidence type="ECO:0000256" key="7">
    <source>
        <dbReference type="ARBA" id="ARBA00022837"/>
    </source>
</evidence>
<dbReference type="PANTHER" id="PTHR43447">
    <property type="entry name" value="ALPHA-AMYLASE"/>
    <property type="match status" value="1"/>
</dbReference>
<protein>
    <recommendedName>
        <fullName evidence="4 12">Alpha-amylase</fullName>
        <ecNumber evidence="4 12">3.2.1.1</ecNumber>
    </recommendedName>
</protein>
<dbReference type="Gene3D" id="2.60.40.10">
    <property type="entry name" value="Immunoglobulins"/>
    <property type="match status" value="1"/>
</dbReference>
<keyword evidence="8 12" id="KW-0119">Carbohydrate metabolism</keyword>
<dbReference type="InterPro" id="IPR013784">
    <property type="entry name" value="Carb-bd-like_fold"/>
</dbReference>
<feature type="compositionally biased region" description="Polar residues" evidence="13">
    <location>
        <begin position="636"/>
        <end position="654"/>
    </location>
</feature>
<dbReference type="AlphaFoldDB" id="A0A409VY19"/>
<dbReference type="GO" id="GO:0004556">
    <property type="term" value="F:alpha-amylase activity"/>
    <property type="evidence" value="ECO:0007669"/>
    <property type="project" value="UniProtKB-UniRule"/>
</dbReference>
<evidence type="ECO:0000256" key="1">
    <source>
        <dbReference type="ARBA" id="ARBA00000548"/>
    </source>
</evidence>
<reference evidence="16 17" key="1">
    <citation type="journal article" date="2018" name="Evol. Lett.">
        <title>Horizontal gene cluster transfer increased hallucinogenic mushroom diversity.</title>
        <authorList>
            <person name="Reynolds H.T."/>
            <person name="Vijayakumar V."/>
            <person name="Gluck-Thaler E."/>
            <person name="Korotkin H.B."/>
            <person name="Matheny P.B."/>
            <person name="Slot J.C."/>
        </authorList>
    </citation>
    <scope>NUCLEOTIDE SEQUENCE [LARGE SCALE GENOMIC DNA]</scope>
    <source>
        <strain evidence="16 17">SRW20</strain>
    </source>
</reference>
<dbReference type="InterPro" id="IPR002044">
    <property type="entry name" value="CBM20"/>
</dbReference>
<dbReference type="EMBL" id="NHYE01005514">
    <property type="protein sequence ID" value="PPQ71147.1"/>
    <property type="molecule type" value="Genomic_DNA"/>
</dbReference>
<dbReference type="InterPro" id="IPR013783">
    <property type="entry name" value="Ig-like_fold"/>
</dbReference>
<dbReference type="Gene3D" id="2.60.40.1180">
    <property type="entry name" value="Golgi alpha-mannosidase II"/>
    <property type="match status" value="1"/>
</dbReference>
<dbReference type="InterPro" id="IPR017853">
    <property type="entry name" value="GH"/>
</dbReference>
<keyword evidence="7" id="KW-0106">Calcium</keyword>
<dbReference type="PRINTS" id="PR00110">
    <property type="entry name" value="ALPHAAMYLASE"/>
</dbReference>
<dbReference type="InParanoid" id="A0A409VY19"/>
<evidence type="ECO:0000256" key="2">
    <source>
        <dbReference type="ARBA" id="ARBA00001913"/>
    </source>
</evidence>
<comment type="catalytic activity">
    <reaction evidence="1 12">
        <text>Endohydrolysis of (1-&gt;4)-alpha-D-glucosidic linkages in polysaccharides containing three or more (1-&gt;4)-alpha-linked D-glucose units.</text>
        <dbReference type="EC" id="3.2.1.1"/>
    </reaction>
</comment>
<dbReference type="PROSITE" id="PS51166">
    <property type="entry name" value="CBM20"/>
    <property type="match status" value="1"/>
</dbReference>
<proteinExistence type="inferred from homology"/>
<dbReference type="CDD" id="cd11317">
    <property type="entry name" value="AmyAc_bac_euk_AmyA"/>
    <property type="match status" value="1"/>
</dbReference>
<feature type="chain" id="PRO_5019289386" description="Alpha-amylase" evidence="14">
    <location>
        <begin position="26"/>
        <end position="654"/>
    </location>
</feature>
<dbReference type="SUPFAM" id="SSF51445">
    <property type="entry name" value="(Trans)glycosidases"/>
    <property type="match status" value="1"/>
</dbReference>
<evidence type="ECO:0000256" key="13">
    <source>
        <dbReference type="SAM" id="MobiDB-lite"/>
    </source>
</evidence>
<feature type="domain" description="CBM20" evidence="15">
    <location>
        <begin position="558"/>
        <end position="654"/>
    </location>
</feature>
<evidence type="ECO:0000313" key="17">
    <source>
        <dbReference type="Proteomes" id="UP000284706"/>
    </source>
</evidence>
<evidence type="ECO:0000256" key="9">
    <source>
        <dbReference type="ARBA" id="ARBA00023295"/>
    </source>
</evidence>
<dbReference type="InterPro" id="IPR006048">
    <property type="entry name" value="A-amylase/branching_C"/>
</dbReference>
<dbReference type="STRING" id="231916.A0A409VY19"/>
<dbReference type="Pfam" id="PF00686">
    <property type="entry name" value="CBM_20"/>
    <property type="match status" value="1"/>
</dbReference>
<keyword evidence="5" id="KW-0479">Metal-binding</keyword>
<comment type="similarity">
    <text evidence="3 11">Belongs to the glycosyl hydrolase 13 family.</text>
</comment>
<dbReference type="GO" id="GO:2001070">
    <property type="term" value="F:starch binding"/>
    <property type="evidence" value="ECO:0007669"/>
    <property type="project" value="InterPro"/>
</dbReference>
<dbReference type="Gene3D" id="3.20.20.80">
    <property type="entry name" value="Glycosidases"/>
    <property type="match status" value="1"/>
</dbReference>
<sequence>MRAIATCRRLLNIFLWLCQIPYLQPMLDDQQSTALRIQALICLVLISSNRLGIRHHDLEEATMRLSTKATELLLGTLPYQLGTTSSATIQALQQNVPTGSKSVIIQMFEWNWDSIAAECTNFIGSAGYGFVQVSPPQEHVTGPQWWTDYQPVSYNLTSKRGDRSQFKNMIDTCHAAGVGVIVDTIWNHMSGNDNGTGVAGSPYTHYEYNGIYDYDNFHHCGLEPDDNIVNYDNRLEVQTCQLDNLADLGTDTEFVRSRLAQYANDLLSLGADGLRLDACKHMAATDVANMTGRLSKAPYITQEVIWGAGEPIQPSEYVGIGDVQEFRYTTTLMNAFLNNGIASLQNLDNQGWVSGSQANIFVTNHDTERNGNSLNINSPSNTYITATIFSLAHPYGRPTVLSSYSFSGYDDGAPNNGKYLQYYKGNHTHDHRNTGAGTCSATGGSSGWLCQHRYVAISGMVGFRNNVGSAPMTHWVSPQSQQIAFGRGSLGFVAINNADTAWNAVFTTSLPSGSYCDVISGSSSSGLCTGLGFTVSEGTFTATVPARGAIAIHTGAQGKGAGSALVVFEETATTTWGEASSLPQLGNWAPDSSIALSSANYPVWSASIALPAGATFQYKFIRKETDGSVVWESDPNRQSTVPTSGTLTLTSSWR</sequence>
<feature type="signal peptide" evidence="14">
    <location>
        <begin position="1"/>
        <end position="25"/>
    </location>
</feature>
<evidence type="ECO:0000313" key="16">
    <source>
        <dbReference type="EMBL" id="PPQ71147.1"/>
    </source>
</evidence>
<keyword evidence="17" id="KW-1185">Reference proteome</keyword>
<dbReference type="SUPFAM" id="SSF51011">
    <property type="entry name" value="Glycosyl hydrolase domain"/>
    <property type="match status" value="1"/>
</dbReference>
<dbReference type="InterPro" id="IPR006047">
    <property type="entry name" value="GH13_cat_dom"/>
</dbReference>
<dbReference type="Pfam" id="PF02806">
    <property type="entry name" value="Alpha-amylase_C"/>
    <property type="match status" value="1"/>
</dbReference>
<dbReference type="InterPro" id="IPR006046">
    <property type="entry name" value="Alpha_amylase"/>
</dbReference>
<dbReference type="OrthoDB" id="550577at2759"/>
<dbReference type="Proteomes" id="UP000284706">
    <property type="component" value="Unassembled WGS sequence"/>
</dbReference>
<evidence type="ECO:0000256" key="6">
    <source>
        <dbReference type="ARBA" id="ARBA00022801"/>
    </source>
</evidence>